<dbReference type="Pfam" id="PF25543">
    <property type="entry name" value="zf-CCCH_tandem"/>
    <property type="match status" value="1"/>
</dbReference>
<accession>A0ABQ9NQY5</accession>
<keyword evidence="1" id="KW-0863">Zinc-finger</keyword>
<comment type="caution">
    <text evidence="4">The sequence shown here is derived from an EMBL/GenBank/DDBJ whole genome shotgun (WGS) entry which is preliminary data.</text>
</comment>
<dbReference type="EMBL" id="JAPDRL010000076">
    <property type="protein sequence ID" value="KAJ9659371.1"/>
    <property type="molecule type" value="Genomic_DNA"/>
</dbReference>
<evidence type="ECO:0000256" key="1">
    <source>
        <dbReference type="PROSITE-ProRule" id="PRU00723"/>
    </source>
</evidence>
<keyword evidence="5" id="KW-1185">Reference proteome</keyword>
<sequence length="187" mass="20792">MTLPQRSKTQPPPVSTSPTPTPSVTSGTGTSWATVGKSGTVEKNISIAPKKATPRKYVLLNADDQRLDERLARPDKPAMDSLHDRITNRGKVCNDFHLLGVCRTQHCPFSHEPKLTAMEQLALRHKARNKLCSSYDECRDTECYWGHVCPYDPSCTYGVCFFGEMHGIDKRAAKKWFPDGTTEPVAA</sequence>
<organism evidence="4 5">
    <name type="scientific">Coniosporium apollinis</name>
    <dbReference type="NCBI Taxonomy" id="61459"/>
    <lineage>
        <taxon>Eukaryota</taxon>
        <taxon>Fungi</taxon>
        <taxon>Dikarya</taxon>
        <taxon>Ascomycota</taxon>
        <taxon>Pezizomycotina</taxon>
        <taxon>Dothideomycetes</taxon>
        <taxon>Dothideomycetes incertae sedis</taxon>
        <taxon>Coniosporium</taxon>
    </lineage>
</organism>
<feature type="compositionally biased region" description="Low complexity" evidence="2">
    <location>
        <begin position="22"/>
        <end position="31"/>
    </location>
</feature>
<gene>
    <name evidence="4" type="ORF">H2201_007396</name>
</gene>
<keyword evidence="1" id="KW-0479">Metal-binding</keyword>
<feature type="zinc finger region" description="C3H1-type" evidence="1">
    <location>
        <begin position="87"/>
        <end position="114"/>
    </location>
</feature>
<dbReference type="InterPro" id="IPR000571">
    <property type="entry name" value="Znf_CCCH"/>
</dbReference>
<feature type="region of interest" description="Disordered" evidence="2">
    <location>
        <begin position="1"/>
        <end position="37"/>
    </location>
</feature>
<evidence type="ECO:0000259" key="3">
    <source>
        <dbReference type="PROSITE" id="PS50103"/>
    </source>
</evidence>
<dbReference type="InterPro" id="IPR057654">
    <property type="entry name" value="Znf-CCCH_tandem"/>
</dbReference>
<dbReference type="PROSITE" id="PS50103">
    <property type="entry name" value="ZF_C3H1"/>
    <property type="match status" value="1"/>
</dbReference>
<dbReference type="PANTHER" id="PTHR37543">
    <property type="entry name" value="CCCH ZINC FINGER DNA BINDING PROTEIN (AFU_ORTHOLOGUE AFUA_5G12760)"/>
    <property type="match status" value="1"/>
</dbReference>
<protein>
    <recommendedName>
        <fullName evidence="3">C3H1-type domain-containing protein</fullName>
    </recommendedName>
</protein>
<feature type="compositionally biased region" description="Pro residues" evidence="2">
    <location>
        <begin position="10"/>
        <end position="21"/>
    </location>
</feature>
<proteinExistence type="predicted"/>
<reference evidence="4" key="1">
    <citation type="submission" date="2022-10" db="EMBL/GenBank/DDBJ databases">
        <title>Culturing micro-colonial fungi from biological soil crusts in the Mojave desert and describing Neophaeococcomyces mojavensis, and introducing the new genera and species Taxawa tesnikishii.</title>
        <authorList>
            <person name="Kurbessoian T."/>
            <person name="Stajich J.E."/>
        </authorList>
    </citation>
    <scope>NUCLEOTIDE SEQUENCE</scope>
    <source>
        <strain evidence="4">TK_1</strain>
    </source>
</reference>
<evidence type="ECO:0000313" key="4">
    <source>
        <dbReference type="EMBL" id="KAJ9659371.1"/>
    </source>
</evidence>
<feature type="domain" description="C3H1-type" evidence="3">
    <location>
        <begin position="87"/>
        <end position="114"/>
    </location>
</feature>
<dbReference type="PANTHER" id="PTHR37543:SF1">
    <property type="entry name" value="CCCH ZINC FINGER DNA BINDING PROTEIN (AFU_ORTHOLOGUE AFUA_5G12760)"/>
    <property type="match status" value="1"/>
</dbReference>
<name>A0ABQ9NQY5_9PEZI</name>
<evidence type="ECO:0000256" key="2">
    <source>
        <dbReference type="SAM" id="MobiDB-lite"/>
    </source>
</evidence>
<dbReference type="Proteomes" id="UP001172684">
    <property type="component" value="Unassembled WGS sequence"/>
</dbReference>
<evidence type="ECO:0000313" key="5">
    <source>
        <dbReference type="Proteomes" id="UP001172684"/>
    </source>
</evidence>
<dbReference type="Pfam" id="PF25542">
    <property type="entry name" value="zf-CCCH_12"/>
    <property type="match status" value="1"/>
</dbReference>
<keyword evidence="1" id="KW-0862">Zinc</keyword>